<protein>
    <submittedName>
        <fullName evidence="7">Teichoic acid ABC transporter ATP-binding protein</fullName>
    </submittedName>
</protein>
<dbReference type="CDD" id="cd03220">
    <property type="entry name" value="ABC_KpsT_Wzt"/>
    <property type="match status" value="1"/>
</dbReference>
<evidence type="ECO:0000256" key="4">
    <source>
        <dbReference type="ARBA" id="ARBA00022741"/>
    </source>
</evidence>
<dbReference type="EMBL" id="OU912926">
    <property type="protein sequence ID" value="CAG9931377.1"/>
    <property type="molecule type" value="Genomic_DNA"/>
</dbReference>
<feature type="domain" description="ABC transporter" evidence="6">
    <location>
        <begin position="25"/>
        <end position="248"/>
    </location>
</feature>
<evidence type="ECO:0000313" key="8">
    <source>
        <dbReference type="Proteomes" id="UP000839052"/>
    </source>
</evidence>
<dbReference type="InterPro" id="IPR003439">
    <property type="entry name" value="ABC_transporter-like_ATP-bd"/>
</dbReference>
<dbReference type="PANTHER" id="PTHR46743:SF2">
    <property type="entry name" value="TEICHOIC ACIDS EXPORT ATP-BINDING PROTEIN TAGH"/>
    <property type="match status" value="1"/>
</dbReference>
<comment type="similarity">
    <text evidence="1">Belongs to the ABC transporter superfamily.</text>
</comment>
<dbReference type="Proteomes" id="UP000839052">
    <property type="component" value="Chromosome"/>
</dbReference>
<dbReference type="InterPro" id="IPR003593">
    <property type="entry name" value="AAA+_ATPase"/>
</dbReference>
<evidence type="ECO:0000259" key="6">
    <source>
        <dbReference type="PROSITE" id="PS50893"/>
    </source>
</evidence>
<name>A0ABN8AJK8_9PROT</name>
<dbReference type="InterPro" id="IPR029439">
    <property type="entry name" value="Wzt_C"/>
</dbReference>
<keyword evidence="5 7" id="KW-0067">ATP-binding</keyword>
<keyword evidence="8" id="KW-1185">Reference proteome</keyword>
<gene>
    <name evidence="7" type="primary">tagH</name>
    <name evidence="7" type="ORF">NTG6680_0124</name>
</gene>
<dbReference type="RefSeq" id="WP_239795482.1">
    <property type="nucleotide sequence ID" value="NZ_OU912926.1"/>
</dbReference>
<evidence type="ECO:0000256" key="3">
    <source>
        <dbReference type="ARBA" id="ARBA00022475"/>
    </source>
</evidence>
<dbReference type="SUPFAM" id="SSF52540">
    <property type="entry name" value="P-loop containing nucleoside triphosphate hydrolases"/>
    <property type="match status" value="1"/>
</dbReference>
<dbReference type="GO" id="GO:0005524">
    <property type="term" value="F:ATP binding"/>
    <property type="evidence" value="ECO:0007669"/>
    <property type="project" value="UniProtKB-KW"/>
</dbReference>
<dbReference type="InterPro" id="IPR027417">
    <property type="entry name" value="P-loop_NTPase"/>
</dbReference>
<dbReference type="PANTHER" id="PTHR46743">
    <property type="entry name" value="TEICHOIC ACIDS EXPORT ATP-BINDING PROTEIN TAGH"/>
    <property type="match status" value="1"/>
</dbReference>
<evidence type="ECO:0000256" key="2">
    <source>
        <dbReference type="ARBA" id="ARBA00022448"/>
    </source>
</evidence>
<evidence type="ECO:0000313" key="7">
    <source>
        <dbReference type="EMBL" id="CAG9931377.1"/>
    </source>
</evidence>
<keyword evidence="4" id="KW-0547">Nucleotide-binding</keyword>
<dbReference type="PROSITE" id="PS50893">
    <property type="entry name" value="ABC_TRANSPORTER_2"/>
    <property type="match status" value="1"/>
</dbReference>
<sequence length="404" mass="44346">MRIPLISLTNIGKNYPSVATGGNRLRTIAALLFKRGEVPHFCALQGVNLELKAGESLGLIGENGAGKSTLLKIIAGVVKPSTGQVVVNGRIGALLELGSGFHPEYNGLENIHLAAALMGMSNAEIDSKLDSIIEFADIGSHIAEPIKHYSSGMVVRLGFAVATAMQPDILITDEVLAVGDESFQKKCIRWIEGYLSQGGTLLLCSHSMFHIQTLCQKAVWIHDGQLHMYGDSFDVTREYLTYHEEKNSKAAHLERVVQPSGIYTIRKFWLENDVGVVTTVAEMDGVLRICGVAHSPDDRPPVILFGIVRVDGTPVYGTHSNETAYLPNKIAPSQYGFCIRLSNLQLLPGKYTIRAHAMDPEGLRLFDTVTTSVRITGQTRDYGLCRLEHEWMPAREDFIAMEDN</sequence>
<keyword evidence="3" id="KW-0472">Membrane</keyword>
<proteinExistence type="inferred from homology"/>
<dbReference type="SMART" id="SM00382">
    <property type="entry name" value="AAA"/>
    <property type="match status" value="1"/>
</dbReference>
<dbReference type="InterPro" id="IPR015860">
    <property type="entry name" value="ABC_transpr_TagH-like"/>
</dbReference>
<evidence type="ECO:0000256" key="1">
    <source>
        <dbReference type="ARBA" id="ARBA00005417"/>
    </source>
</evidence>
<dbReference type="CDD" id="cd10147">
    <property type="entry name" value="Wzt_C-like"/>
    <property type="match status" value="1"/>
</dbReference>
<dbReference type="InterPro" id="IPR050683">
    <property type="entry name" value="Bact_Polysacc_Export_ATP-bd"/>
</dbReference>
<organism evidence="7 8">
    <name type="scientific">Candidatus Nitrotoga arctica</name>
    <dbReference type="NCBI Taxonomy" id="453162"/>
    <lineage>
        <taxon>Bacteria</taxon>
        <taxon>Pseudomonadati</taxon>
        <taxon>Pseudomonadota</taxon>
        <taxon>Betaproteobacteria</taxon>
        <taxon>Nitrosomonadales</taxon>
        <taxon>Gallionellaceae</taxon>
        <taxon>Candidatus Nitrotoga</taxon>
    </lineage>
</organism>
<dbReference type="Gene3D" id="3.40.50.300">
    <property type="entry name" value="P-loop containing nucleotide triphosphate hydrolases"/>
    <property type="match status" value="1"/>
</dbReference>
<keyword evidence="2" id="KW-0813">Transport</keyword>
<reference evidence="7 8" key="1">
    <citation type="submission" date="2021-10" db="EMBL/GenBank/DDBJ databases">
        <authorList>
            <person name="Koch H."/>
        </authorList>
    </citation>
    <scope>NUCLEOTIDE SEQUENCE [LARGE SCALE GENOMIC DNA]</scope>
    <source>
        <strain evidence="7">6680</strain>
    </source>
</reference>
<accession>A0ABN8AJK8</accession>
<evidence type="ECO:0000256" key="5">
    <source>
        <dbReference type="ARBA" id="ARBA00022840"/>
    </source>
</evidence>
<dbReference type="Pfam" id="PF00005">
    <property type="entry name" value="ABC_tran"/>
    <property type="match status" value="1"/>
</dbReference>
<keyword evidence="3" id="KW-1003">Cell membrane</keyword>